<feature type="region of interest" description="Disordered" evidence="1">
    <location>
        <begin position="1"/>
        <end position="70"/>
    </location>
</feature>
<accession>S4NRX5</accession>
<feature type="compositionally biased region" description="Polar residues" evidence="1">
    <location>
        <begin position="54"/>
        <end position="63"/>
    </location>
</feature>
<dbReference type="EMBL" id="GAIX01012726">
    <property type="protein sequence ID" value="JAA79834.1"/>
    <property type="molecule type" value="Transcribed_RNA"/>
</dbReference>
<reference evidence="2" key="2">
    <citation type="submission" date="2013-05" db="EMBL/GenBank/DDBJ databases">
        <authorList>
            <person name="Carter J.-M."/>
            <person name="Baker S.C."/>
            <person name="Pink R."/>
            <person name="Carter D.R.F."/>
            <person name="Collins A."/>
            <person name="Tomlin J."/>
            <person name="Gibbs M."/>
            <person name="Breuker C.J."/>
        </authorList>
    </citation>
    <scope>NUCLEOTIDE SEQUENCE</scope>
    <source>
        <tissue evidence="2">Ovary</tissue>
    </source>
</reference>
<dbReference type="AlphaFoldDB" id="S4NRX5"/>
<protein>
    <submittedName>
        <fullName evidence="2">Uncharacterized protein</fullName>
    </submittedName>
</protein>
<feature type="compositionally biased region" description="Basic residues" evidence="1">
    <location>
        <begin position="1"/>
        <end position="11"/>
    </location>
</feature>
<proteinExistence type="predicted"/>
<evidence type="ECO:0000256" key="1">
    <source>
        <dbReference type="SAM" id="MobiDB-lite"/>
    </source>
</evidence>
<name>S4NRX5_9NEOP</name>
<reference evidence="2" key="1">
    <citation type="journal article" date="2013" name="BMC Genomics">
        <title>Unscrambling butterfly oogenesis.</title>
        <authorList>
            <person name="Carter J.M."/>
            <person name="Baker S.C."/>
            <person name="Pink R."/>
            <person name="Carter D.R."/>
            <person name="Collins A."/>
            <person name="Tomlin J."/>
            <person name="Gibbs M."/>
            <person name="Breuker C.J."/>
        </authorList>
    </citation>
    <scope>NUCLEOTIDE SEQUENCE</scope>
    <source>
        <tissue evidence="2">Ovary</tissue>
    </source>
</reference>
<sequence>MSPGSRRRSLKSQRPQSAFNTFFGSVGDSNSSSSRLDSVEHDEHAESADKDLDLSQSTSSSVAPTAIPSE</sequence>
<feature type="compositionally biased region" description="Low complexity" evidence="1">
    <location>
        <begin position="24"/>
        <end position="36"/>
    </location>
</feature>
<feature type="compositionally biased region" description="Polar residues" evidence="1">
    <location>
        <begin position="12"/>
        <end position="23"/>
    </location>
</feature>
<evidence type="ECO:0000313" key="2">
    <source>
        <dbReference type="EMBL" id="JAA79834.1"/>
    </source>
</evidence>
<feature type="compositionally biased region" description="Basic and acidic residues" evidence="1">
    <location>
        <begin position="37"/>
        <end position="53"/>
    </location>
</feature>
<organism evidence="2">
    <name type="scientific">Pararge aegeria</name>
    <name type="common">speckled wood butterfly</name>
    <dbReference type="NCBI Taxonomy" id="116150"/>
    <lineage>
        <taxon>Eukaryota</taxon>
        <taxon>Metazoa</taxon>
        <taxon>Ecdysozoa</taxon>
        <taxon>Arthropoda</taxon>
        <taxon>Hexapoda</taxon>
        <taxon>Insecta</taxon>
        <taxon>Pterygota</taxon>
        <taxon>Neoptera</taxon>
        <taxon>Endopterygota</taxon>
        <taxon>Lepidoptera</taxon>
        <taxon>Glossata</taxon>
        <taxon>Ditrysia</taxon>
        <taxon>Papilionoidea</taxon>
        <taxon>Nymphalidae</taxon>
        <taxon>Satyrinae</taxon>
        <taxon>Satyrini</taxon>
        <taxon>Parargina</taxon>
        <taxon>Pararge</taxon>
    </lineage>
</organism>